<dbReference type="InterPro" id="IPR044135">
    <property type="entry name" value="Met-tRNA-FMT_C"/>
</dbReference>
<name>A0A4R6RZS0_9MICO</name>
<evidence type="ECO:0000256" key="5">
    <source>
        <dbReference type="HAMAP-Rule" id="MF_00182"/>
    </source>
</evidence>
<evidence type="ECO:0000313" key="9">
    <source>
        <dbReference type="Proteomes" id="UP000295601"/>
    </source>
</evidence>
<dbReference type="CDD" id="cd08704">
    <property type="entry name" value="Met_tRNA_FMT_C"/>
    <property type="match status" value="1"/>
</dbReference>
<feature type="domain" description="Formyl transferase N-terminal" evidence="6">
    <location>
        <begin position="1"/>
        <end position="178"/>
    </location>
</feature>
<dbReference type="PANTHER" id="PTHR11138">
    <property type="entry name" value="METHIONYL-TRNA FORMYLTRANSFERASE"/>
    <property type="match status" value="1"/>
</dbReference>
<dbReference type="InterPro" id="IPR005793">
    <property type="entry name" value="Formyl_trans_C"/>
</dbReference>
<keyword evidence="3 5" id="KW-0808">Transferase</keyword>
<feature type="domain" description="Formyl transferase C-terminal" evidence="7">
    <location>
        <begin position="201"/>
        <end position="306"/>
    </location>
</feature>
<dbReference type="OrthoDB" id="9802815at2"/>
<dbReference type="Proteomes" id="UP000295601">
    <property type="component" value="Unassembled WGS sequence"/>
</dbReference>
<evidence type="ECO:0000313" key="8">
    <source>
        <dbReference type="EMBL" id="TDP92660.1"/>
    </source>
</evidence>
<dbReference type="Pfam" id="PF00551">
    <property type="entry name" value="Formyl_trans_N"/>
    <property type="match status" value="1"/>
</dbReference>
<keyword evidence="9" id="KW-1185">Reference proteome</keyword>
<dbReference type="RefSeq" id="WP_133616795.1">
    <property type="nucleotide sequence ID" value="NZ_SNYA01000004.1"/>
</dbReference>
<dbReference type="GO" id="GO:0004479">
    <property type="term" value="F:methionyl-tRNA formyltransferase activity"/>
    <property type="evidence" value="ECO:0007669"/>
    <property type="project" value="UniProtKB-UniRule"/>
</dbReference>
<evidence type="ECO:0000256" key="3">
    <source>
        <dbReference type="ARBA" id="ARBA00022679"/>
    </source>
</evidence>
<dbReference type="EMBL" id="SNYA01000004">
    <property type="protein sequence ID" value="TDP92660.1"/>
    <property type="molecule type" value="Genomic_DNA"/>
</dbReference>
<feature type="binding site" evidence="5">
    <location>
        <begin position="108"/>
        <end position="111"/>
    </location>
    <ligand>
        <name>(6S)-5,6,7,8-tetrahydrofolate</name>
        <dbReference type="ChEBI" id="CHEBI:57453"/>
    </ligand>
</feature>
<dbReference type="SUPFAM" id="SSF50486">
    <property type="entry name" value="FMT C-terminal domain-like"/>
    <property type="match status" value="1"/>
</dbReference>
<evidence type="ECO:0000256" key="4">
    <source>
        <dbReference type="ARBA" id="ARBA00022917"/>
    </source>
</evidence>
<gene>
    <name evidence="5" type="primary">fmt</name>
    <name evidence="8" type="ORF">EDF62_1882</name>
</gene>
<sequence>MKIVFAGTPEFAVPSLRALVAAGHEVVGVITREDAPHGRKRVLTPSPVATAAEELGLPVLRANTLDDAATAWAAALAPDLGVIVAYGGLVREPLLSLPSHGWINLHFSELPRWRGAAPVQRALEAGEQTLGVTVFRLVAALDAGDVLTRDAREFAPGTSAGAALTELADFGTAAVLEAVSLLASDPAAGEPQRGEETYARKLTREDGKIDLARPAPVVLAHWAGVTPEPGAYALHEGQPLKLLELAPLAETSDLGATDVDLAAAPGTVTLIGGAAVLTTSDGPLLLRRVQPAGKPAMEAAAWLRGRDGQAVLA</sequence>
<reference evidence="8 9" key="1">
    <citation type="submission" date="2019-03" db="EMBL/GenBank/DDBJ databases">
        <title>Genomic analyses of the natural microbiome of Caenorhabditis elegans.</title>
        <authorList>
            <person name="Samuel B."/>
        </authorList>
    </citation>
    <scope>NUCLEOTIDE SEQUENCE [LARGE SCALE GENOMIC DNA]</scope>
    <source>
        <strain evidence="8 9">JUb18</strain>
    </source>
</reference>
<dbReference type="AlphaFoldDB" id="A0A4R6RZS0"/>
<dbReference type="InterPro" id="IPR041711">
    <property type="entry name" value="Met-tRNA-FMT_N"/>
</dbReference>
<dbReference type="EC" id="2.1.2.9" evidence="2 5"/>
<evidence type="ECO:0000256" key="1">
    <source>
        <dbReference type="ARBA" id="ARBA00010699"/>
    </source>
</evidence>
<comment type="similarity">
    <text evidence="1 5">Belongs to the Fmt family.</text>
</comment>
<dbReference type="InterPro" id="IPR011034">
    <property type="entry name" value="Formyl_transferase-like_C_sf"/>
</dbReference>
<organism evidence="8 9">
    <name type="scientific">Leucobacter luti</name>
    <dbReference type="NCBI Taxonomy" id="340320"/>
    <lineage>
        <taxon>Bacteria</taxon>
        <taxon>Bacillati</taxon>
        <taxon>Actinomycetota</taxon>
        <taxon>Actinomycetes</taxon>
        <taxon>Micrococcales</taxon>
        <taxon>Microbacteriaceae</taxon>
        <taxon>Leucobacter</taxon>
    </lineage>
</organism>
<evidence type="ECO:0000259" key="7">
    <source>
        <dbReference type="Pfam" id="PF02911"/>
    </source>
</evidence>
<dbReference type="InterPro" id="IPR005794">
    <property type="entry name" value="Fmt"/>
</dbReference>
<dbReference type="GO" id="GO:0005829">
    <property type="term" value="C:cytosol"/>
    <property type="evidence" value="ECO:0007669"/>
    <property type="project" value="TreeGrafter"/>
</dbReference>
<dbReference type="HAMAP" id="MF_00182">
    <property type="entry name" value="Formyl_trans"/>
    <property type="match status" value="1"/>
</dbReference>
<evidence type="ECO:0000259" key="6">
    <source>
        <dbReference type="Pfam" id="PF00551"/>
    </source>
</evidence>
<evidence type="ECO:0000256" key="2">
    <source>
        <dbReference type="ARBA" id="ARBA00012261"/>
    </source>
</evidence>
<comment type="function">
    <text evidence="5">Attaches a formyl group to the free amino group of methionyl-tRNA(fMet). The formyl group appears to play a dual role in the initiator identity of N-formylmethionyl-tRNA by promoting its recognition by IF2 and preventing the misappropriation of this tRNA by the elongation apparatus.</text>
</comment>
<dbReference type="PANTHER" id="PTHR11138:SF5">
    <property type="entry name" value="METHIONYL-TRNA FORMYLTRANSFERASE, MITOCHONDRIAL"/>
    <property type="match status" value="1"/>
</dbReference>
<protein>
    <recommendedName>
        <fullName evidence="2 5">Methionyl-tRNA formyltransferase</fullName>
        <ecNumber evidence="2 5">2.1.2.9</ecNumber>
    </recommendedName>
</protein>
<dbReference type="InterPro" id="IPR036477">
    <property type="entry name" value="Formyl_transf_N_sf"/>
</dbReference>
<proteinExistence type="inferred from homology"/>
<dbReference type="InterPro" id="IPR002376">
    <property type="entry name" value="Formyl_transf_N"/>
</dbReference>
<comment type="caution">
    <text evidence="8">The sequence shown here is derived from an EMBL/GenBank/DDBJ whole genome shotgun (WGS) entry which is preliminary data.</text>
</comment>
<comment type="catalytic activity">
    <reaction evidence="5">
        <text>L-methionyl-tRNA(fMet) + (6R)-10-formyltetrahydrofolate = N-formyl-L-methionyl-tRNA(fMet) + (6S)-5,6,7,8-tetrahydrofolate + H(+)</text>
        <dbReference type="Rhea" id="RHEA:24380"/>
        <dbReference type="Rhea" id="RHEA-COMP:9952"/>
        <dbReference type="Rhea" id="RHEA-COMP:9953"/>
        <dbReference type="ChEBI" id="CHEBI:15378"/>
        <dbReference type="ChEBI" id="CHEBI:57453"/>
        <dbReference type="ChEBI" id="CHEBI:78530"/>
        <dbReference type="ChEBI" id="CHEBI:78844"/>
        <dbReference type="ChEBI" id="CHEBI:195366"/>
        <dbReference type="EC" id="2.1.2.9"/>
    </reaction>
</comment>
<keyword evidence="4 5" id="KW-0648">Protein biosynthesis</keyword>
<dbReference type="CDD" id="cd08646">
    <property type="entry name" value="FMT_core_Met-tRNA-FMT_N"/>
    <property type="match status" value="1"/>
</dbReference>
<dbReference type="SUPFAM" id="SSF53328">
    <property type="entry name" value="Formyltransferase"/>
    <property type="match status" value="1"/>
</dbReference>
<dbReference type="Pfam" id="PF02911">
    <property type="entry name" value="Formyl_trans_C"/>
    <property type="match status" value="1"/>
</dbReference>
<accession>A0A4R6RZS0</accession>
<dbReference type="Gene3D" id="3.40.50.12230">
    <property type="match status" value="1"/>
</dbReference>